<dbReference type="PROSITE" id="PS51788">
    <property type="entry name" value="CULT"/>
    <property type="match status" value="1"/>
</dbReference>
<feature type="region of interest" description="Disordered" evidence="1">
    <location>
        <begin position="85"/>
        <end position="107"/>
    </location>
</feature>
<gene>
    <name evidence="3" type="ORF">SAMN05660653_00820</name>
</gene>
<protein>
    <recommendedName>
        <fullName evidence="2">CULT domain-containing protein</fullName>
    </recommendedName>
</protein>
<accession>A0A1G6B9H0</accession>
<dbReference type="STRING" id="617002.SAMN05660653_00820"/>
<dbReference type="EMBL" id="FMXO01000004">
    <property type="protein sequence ID" value="SDB17298.1"/>
    <property type="molecule type" value="Genomic_DNA"/>
</dbReference>
<evidence type="ECO:0000256" key="1">
    <source>
        <dbReference type="SAM" id="MobiDB-lite"/>
    </source>
</evidence>
<reference evidence="3 4" key="1">
    <citation type="submission" date="2016-10" db="EMBL/GenBank/DDBJ databases">
        <authorList>
            <person name="de Groot N.N."/>
        </authorList>
    </citation>
    <scope>NUCLEOTIDE SEQUENCE [LARGE SCALE GENOMIC DNA]</scope>
    <source>
        <strain evidence="3 4">ASO4-2</strain>
    </source>
</reference>
<keyword evidence="4" id="KW-1185">Reference proteome</keyword>
<dbReference type="Proteomes" id="UP000198771">
    <property type="component" value="Unassembled WGS sequence"/>
</dbReference>
<dbReference type="InterPro" id="IPR034750">
    <property type="entry name" value="CULT"/>
</dbReference>
<name>A0A1G6B9H0_9BACT</name>
<organism evidence="3 4">
    <name type="scientific">Desulfonatronum thiosulfatophilum</name>
    <dbReference type="NCBI Taxonomy" id="617002"/>
    <lineage>
        <taxon>Bacteria</taxon>
        <taxon>Pseudomonadati</taxon>
        <taxon>Thermodesulfobacteriota</taxon>
        <taxon>Desulfovibrionia</taxon>
        <taxon>Desulfovibrionales</taxon>
        <taxon>Desulfonatronaceae</taxon>
        <taxon>Desulfonatronum</taxon>
    </lineage>
</organism>
<dbReference type="Gene3D" id="2.170.150.20">
    <property type="entry name" value="Peptide methionine sulfoxide reductase"/>
    <property type="match status" value="1"/>
</dbReference>
<dbReference type="CDD" id="cd15777">
    <property type="entry name" value="CRBN_C_like"/>
    <property type="match status" value="1"/>
</dbReference>
<evidence type="ECO:0000313" key="4">
    <source>
        <dbReference type="Proteomes" id="UP000198771"/>
    </source>
</evidence>
<feature type="domain" description="CULT" evidence="2">
    <location>
        <begin position="107"/>
        <end position="208"/>
    </location>
</feature>
<dbReference type="FunFam" id="2.170.150.20:FF:000007">
    <property type="entry name" value="Protein cereblon"/>
    <property type="match status" value="1"/>
</dbReference>
<proteinExistence type="predicted"/>
<evidence type="ECO:0000259" key="2">
    <source>
        <dbReference type="PROSITE" id="PS51788"/>
    </source>
</evidence>
<evidence type="ECO:0000313" key="3">
    <source>
        <dbReference type="EMBL" id="SDB17298.1"/>
    </source>
</evidence>
<sequence>MEQRPSRNGPVQVCCEKIFAEEIQHGHGRMDNDGQSSECLAFTELTQMAGKLMALLTGISGSTESDFSKSATEYAVRPAMLLRLDQGNNPDRGLDDQTVGEPTTDDDSSLRCRNCGLVVTKDANRISVNGRHDHVFFNPHGHVFEIGCFGNAPGAMPLGPSSAEFSWFSECTWQIAVCSRCRSHLGWLFAGPNGLFFALILDQLAKDG</sequence>
<dbReference type="AlphaFoldDB" id="A0A1G6B9H0"/>